<dbReference type="InterPro" id="IPR027471">
    <property type="entry name" value="YbeD-like_sf"/>
</dbReference>
<dbReference type="PANTHER" id="PTHR38036">
    <property type="entry name" value="UPF0250 PROTEIN YBED"/>
    <property type="match status" value="1"/>
</dbReference>
<organism evidence="3 4">
    <name type="scientific">Candidatus Accumulibacter phosphatis</name>
    <dbReference type="NCBI Taxonomy" id="327160"/>
    <lineage>
        <taxon>Bacteria</taxon>
        <taxon>Pseudomonadati</taxon>
        <taxon>Pseudomonadota</taxon>
        <taxon>Betaproteobacteria</taxon>
        <taxon>Candidatus Accumulibacter</taxon>
    </lineage>
</organism>
<evidence type="ECO:0000256" key="1">
    <source>
        <dbReference type="ARBA" id="ARBA00008460"/>
    </source>
</evidence>
<comment type="caution">
    <text evidence="3">The sequence shown here is derived from an EMBL/GenBank/DDBJ whole genome shotgun (WGS) entry which is preliminary data.</text>
</comment>
<proteinExistence type="inferred from homology"/>
<dbReference type="AlphaFoldDB" id="A0A5S4EHX2"/>
<name>A0A5S4EHX2_9PROT</name>
<evidence type="ECO:0000313" key="4">
    <source>
        <dbReference type="Proteomes" id="UP000306324"/>
    </source>
</evidence>
<dbReference type="Pfam" id="PF04359">
    <property type="entry name" value="DUF493"/>
    <property type="match status" value="1"/>
</dbReference>
<sequence>MGQPPDPFPVKPNRATLLEFPCGFSLKIMGAAVDGFAQTIAAVVRRHAPDFDPATTGMRPSRASTYLSLTCTIRATSQAQLDVTYREPSSHSWVKVVP</sequence>
<dbReference type="EMBL" id="SWAD01000138">
    <property type="protein sequence ID" value="TMQ74910.1"/>
    <property type="molecule type" value="Genomic_DNA"/>
</dbReference>
<dbReference type="Proteomes" id="UP000306324">
    <property type="component" value="Unassembled WGS sequence"/>
</dbReference>
<evidence type="ECO:0000256" key="2">
    <source>
        <dbReference type="HAMAP-Rule" id="MF_00659"/>
    </source>
</evidence>
<dbReference type="PANTHER" id="PTHR38036:SF1">
    <property type="entry name" value="UPF0250 PROTEIN YBED"/>
    <property type="match status" value="1"/>
</dbReference>
<dbReference type="Gene3D" id="3.30.70.260">
    <property type="match status" value="1"/>
</dbReference>
<keyword evidence="4" id="KW-1185">Reference proteome</keyword>
<dbReference type="SUPFAM" id="SSF117991">
    <property type="entry name" value="YbeD/HP0495-like"/>
    <property type="match status" value="1"/>
</dbReference>
<accession>A0A5S4EHX2</accession>
<comment type="similarity">
    <text evidence="1 2">Belongs to the UPF0250 family.</text>
</comment>
<dbReference type="InterPro" id="IPR007454">
    <property type="entry name" value="UPF0250_YbeD-like"/>
</dbReference>
<gene>
    <name evidence="3" type="ORF">ACCUM_2484</name>
</gene>
<dbReference type="HAMAP" id="MF_00659">
    <property type="entry name" value="UPF0250"/>
    <property type="match status" value="1"/>
</dbReference>
<evidence type="ECO:0000313" key="3">
    <source>
        <dbReference type="EMBL" id="TMQ74910.1"/>
    </source>
</evidence>
<protein>
    <recommendedName>
        <fullName evidence="2">UPF0250 protein ACCUM_2484</fullName>
    </recommendedName>
</protein>
<reference evidence="3 4" key="1">
    <citation type="submission" date="2019-04" db="EMBL/GenBank/DDBJ databases">
        <title>A novel phosphate-accumulating bacterium identified in bioreactor for phosphate removal from wastewater.</title>
        <authorList>
            <person name="Kotlyarov R.Y."/>
            <person name="Beletsky A.V."/>
            <person name="Kallistova A.Y."/>
            <person name="Dorofeev A.G."/>
            <person name="Nikolaev Y.Y."/>
            <person name="Pimenov N.V."/>
            <person name="Ravin N.V."/>
            <person name="Mardanov A.V."/>
        </authorList>
    </citation>
    <scope>NUCLEOTIDE SEQUENCE [LARGE SCALE GENOMIC DNA]</scope>
    <source>
        <strain evidence="3 4">Bin19</strain>
    </source>
</reference>